<dbReference type="PROSITE" id="PS51257">
    <property type="entry name" value="PROKAR_LIPOPROTEIN"/>
    <property type="match status" value="1"/>
</dbReference>
<dbReference type="EMBL" id="CADCTJ010000292">
    <property type="protein sequence ID" value="CAA9229194.1"/>
    <property type="molecule type" value="Genomic_DNA"/>
</dbReference>
<protein>
    <submittedName>
        <fullName evidence="1">Uncharacterized protein</fullName>
    </submittedName>
</protein>
<reference evidence="1" key="1">
    <citation type="submission" date="2020-02" db="EMBL/GenBank/DDBJ databases">
        <authorList>
            <person name="Meier V. D."/>
        </authorList>
    </citation>
    <scope>NUCLEOTIDE SEQUENCE</scope>
    <source>
        <strain evidence="1">AVDCRST_MAG95</strain>
    </source>
</reference>
<name>A0A6J4HPK4_9BACT</name>
<sequence length="205" mass="22694">MIRLYILRLLALRSWLPLASGLLLLLLGSCSSTKSLPPGRKLYIGHKLEVKSDTIIPTKKVLVPELESVITPKPNTSFFGIRPGLWIYNMGNPNKKKGIGAWIRRKFGQEPVLLDSTKIRSSITLMHNRLNNSGYFGSKVTYQVKEEERKATVIYNAQVSAPYTIKELHFPSGDSISEAAKAIAATQGATLLKVGDVYNLNNLIA</sequence>
<evidence type="ECO:0000313" key="1">
    <source>
        <dbReference type="EMBL" id="CAA9229194.1"/>
    </source>
</evidence>
<gene>
    <name evidence="1" type="ORF">AVDCRST_MAG95-909</name>
</gene>
<proteinExistence type="predicted"/>
<organism evidence="1">
    <name type="scientific">uncultured Adhaeribacter sp</name>
    <dbReference type="NCBI Taxonomy" id="448109"/>
    <lineage>
        <taxon>Bacteria</taxon>
        <taxon>Pseudomonadati</taxon>
        <taxon>Bacteroidota</taxon>
        <taxon>Cytophagia</taxon>
        <taxon>Cytophagales</taxon>
        <taxon>Hymenobacteraceae</taxon>
        <taxon>Adhaeribacter</taxon>
        <taxon>environmental samples</taxon>
    </lineage>
</organism>
<accession>A0A6J4HPK4</accession>
<dbReference type="AlphaFoldDB" id="A0A6J4HPK4"/>